<name>A0A016SI23_9BILA</name>
<dbReference type="Proteomes" id="UP000024635">
    <property type="component" value="Unassembled WGS sequence"/>
</dbReference>
<dbReference type="AlphaFoldDB" id="A0A016SI23"/>
<dbReference type="EMBL" id="JARK01001557">
    <property type="protein sequence ID" value="EYB90358.1"/>
    <property type="molecule type" value="Genomic_DNA"/>
</dbReference>
<proteinExistence type="predicted"/>
<keyword evidence="3" id="KW-1185">Reference proteome</keyword>
<evidence type="ECO:0000256" key="1">
    <source>
        <dbReference type="SAM" id="MobiDB-lite"/>
    </source>
</evidence>
<protein>
    <submittedName>
        <fullName evidence="2">Uncharacterized protein</fullName>
    </submittedName>
</protein>
<sequence>MKKGLETSTLHSPALPLLQSSSCESLSPTTVSAKQINKMERKRRRSTPSKLHNFSNARRFLLKLSTDVKQ</sequence>
<feature type="region of interest" description="Disordered" evidence="1">
    <location>
        <begin position="21"/>
        <end position="54"/>
    </location>
</feature>
<gene>
    <name evidence="2" type="primary">Acey_s0221.g2571</name>
    <name evidence="2" type="ORF">Y032_0221g2571</name>
</gene>
<reference evidence="3" key="1">
    <citation type="journal article" date="2015" name="Nat. Genet.">
        <title>The genome and transcriptome of the zoonotic hookworm Ancylostoma ceylanicum identify infection-specific gene families.</title>
        <authorList>
            <person name="Schwarz E.M."/>
            <person name="Hu Y."/>
            <person name="Antoshechkin I."/>
            <person name="Miller M.M."/>
            <person name="Sternberg P.W."/>
            <person name="Aroian R.V."/>
        </authorList>
    </citation>
    <scope>NUCLEOTIDE SEQUENCE</scope>
    <source>
        <strain evidence="3">HY135</strain>
    </source>
</reference>
<accession>A0A016SI23</accession>
<comment type="caution">
    <text evidence="2">The sequence shown here is derived from an EMBL/GenBank/DDBJ whole genome shotgun (WGS) entry which is preliminary data.</text>
</comment>
<evidence type="ECO:0000313" key="3">
    <source>
        <dbReference type="Proteomes" id="UP000024635"/>
    </source>
</evidence>
<organism evidence="2 3">
    <name type="scientific">Ancylostoma ceylanicum</name>
    <dbReference type="NCBI Taxonomy" id="53326"/>
    <lineage>
        <taxon>Eukaryota</taxon>
        <taxon>Metazoa</taxon>
        <taxon>Ecdysozoa</taxon>
        <taxon>Nematoda</taxon>
        <taxon>Chromadorea</taxon>
        <taxon>Rhabditida</taxon>
        <taxon>Rhabditina</taxon>
        <taxon>Rhabditomorpha</taxon>
        <taxon>Strongyloidea</taxon>
        <taxon>Ancylostomatidae</taxon>
        <taxon>Ancylostomatinae</taxon>
        <taxon>Ancylostoma</taxon>
    </lineage>
</organism>
<feature type="compositionally biased region" description="Polar residues" evidence="1">
    <location>
        <begin position="21"/>
        <end position="35"/>
    </location>
</feature>
<evidence type="ECO:0000313" key="2">
    <source>
        <dbReference type="EMBL" id="EYB90358.1"/>
    </source>
</evidence>